<dbReference type="GO" id="GO:0003723">
    <property type="term" value="F:RNA binding"/>
    <property type="evidence" value="ECO:0007669"/>
    <property type="project" value="InterPro"/>
</dbReference>
<reference evidence="3 4" key="1">
    <citation type="submission" date="2021-09" db="EMBL/GenBank/DDBJ databases">
        <title>Genomic insights and catalytic innovation underlie evolution of tropane alkaloids biosynthesis.</title>
        <authorList>
            <person name="Wang Y.-J."/>
            <person name="Tian T."/>
            <person name="Huang J.-P."/>
            <person name="Huang S.-X."/>
        </authorList>
    </citation>
    <scope>NUCLEOTIDE SEQUENCE [LARGE SCALE GENOMIC DNA]</scope>
    <source>
        <strain evidence="3">KIB-2018</strain>
        <tissue evidence="3">Leaf</tissue>
    </source>
</reference>
<dbReference type="Pfam" id="PF20431">
    <property type="entry name" value="E_motif"/>
    <property type="match status" value="1"/>
</dbReference>
<comment type="caution">
    <text evidence="3">The sequence shown here is derived from an EMBL/GenBank/DDBJ whole genome shotgun (WGS) entry which is preliminary data.</text>
</comment>
<dbReference type="Pfam" id="PF01535">
    <property type="entry name" value="PPR"/>
    <property type="match status" value="1"/>
</dbReference>
<keyword evidence="1" id="KW-0677">Repeat</keyword>
<keyword evidence="4" id="KW-1185">Reference proteome</keyword>
<dbReference type="InterPro" id="IPR002885">
    <property type="entry name" value="PPR_rpt"/>
</dbReference>
<accession>A0AAV8UA28</accession>
<protein>
    <recommendedName>
        <fullName evidence="5">Pentatricopeptide repeat-containing protein</fullName>
    </recommendedName>
</protein>
<feature type="repeat" description="PPR" evidence="2">
    <location>
        <begin position="104"/>
        <end position="138"/>
    </location>
</feature>
<dbReference type="PANTHER" id="PTHR47926">
    <property type="entry name" value="PENTATRICOPEPTIDE REPEAT-CONTAINING PROTEIN"/>
    <property type="match status" value="1"/>
</dbReference>
<name>A0AAV8UA28_9ROSI</name>
<dbReference type="Gene3D" id="1.25.40.10">
    <property type="entry name" value="Tetratricopeptide repeat domain"/>
    <property type="match status" value="1"/>
</dbReference>
<dbReference type="PANTHER" id="PTHR47926:SF385">
    <property type="entry name" value="DYW DOMAIN-CONTAINING PROTEIN"/>
    <property type="match status" value="1"/>
</dbReference>
<dbReference type="InterPro" id="IPR046848">
    <property type="entry name" value="E_motif"/>
</dbReference>
<dbReference type="InterPro" id="IPR046960">
    <property type="entry name" value="PPR_At4g14850-like_plant"/>
</dbReference>
<gene>
    <name evidence="3" type="ORF">K2173_020033</name>
</gene>
<dbReference type="EMBL" id="JAIWQS010000001">
    <property type="protein sequence ID" value="KAJ8775029.1"/>
    <property type="molecule type" value="Genomic_DNA"/>
</dbReference>
<dbReference type="SUPFAM" id="SSF48452">
    <property type="entry name" value="TPR-like"/>
    <property type="match status" value="1"/>
</dbReference>
<dbReference type="InterPro" id="IPR011990">
    <property type="entry name" value="TPR-like_helical_dom_sf"/>
</dbReference>
<evidence type="ECO:0000256" key="2">
    <source>
        <dbReference type="PROSITE-ProRule" id="PRU00708"/>
    </source>
</evidence>
<dbReference type="Proteomes" id="UP001159364">
    <property type="component" value="Linkage Group LG01"/>
</dbReference>
<evidence type="ECO:0000313" key="3">
    <source>
        <dbReference type="EMBL" id="KAJ8775029.1"/>
    </source>
</evidence>
<dbReference type="PROSITE" id="PS51375">
    <property type="entry name" value="PPR"/>
    <property type="match status" value="1"/>
</dbReference>
<evidence type="ECO:0000313" key="4">
    <source>
        <dbReference type="Proteomes" id="UP001159364"/>
    </source>
</evidence>
<dbReference type="GO" id="GO:0009451">
    <property type="term" value="P:RNA modification"/>
    <property type="evidence" value="ECO:0007669"/>
    <property type="project" value="InterPro"/>
</dbReference>
<sequence length="168" mass="18970">MKSGSTDYNIDGNSLIDVYAKGGNIEAVIKLLYGNEALLVFQDMLAAEERPNHVPFVGVLSAFANLVRWDAAAWHTLLNACHVHRNYDLGKQIAEPALEMDPSDVGTFTLLSNMYAEAERWDSVVKIWKLMRERNIKEEPGLSWIETKNATYVFVSVDSTHPEHTQIY</sequence>
<proteinExistence type="predicted"/>
<dbReference type="AlphaFoldDB" id="A0AAV8UA28"/>
<evidence type="ECO:0000256" key="1">
    <source>
        <dbReference type="ARBA" id="ARBA00022737"/>
    </source>
</evidence>
<organism evidence="3 4">
    <name type="scientific">Erythroxylum novogranatense</name>
    <dbReference type="NCBI Taxonomy" id="1862640"/>
    <lineage>
        <taxon>Eukaryota</taxon>
        <taxon>Viridiplantae</taxon>
        <taxon>Streptophyta</taxon>
        <taxon>Embryophyta</taxon>
        <taxon>Tracheophyta</taxon>
        <taxon>Spermatophyta</taxon>
        <taxon>Magnoliopsida</taxon>
        <taxon>eudicotyledons</taxon>
        <taxon>Gunneridae</taxon>
        <taxon>Pentapetalae</taxon>
        <taxon>rosids</taxon>
        <taxon>fabids</taxon>
        <taxon>Malpighiales</taxon>
        <taxon>Erythroxylaceae</taxon>
        <taxon>Erythroxylum</taxon>
    </lineage>
</organism>
<evidence type="ECO:0008006" key="5">
    <source>
        <dbReference type="Google" id="ProtNLM"/>
    </source>
</evidence>